<gene>
    <name evidence="2" type="ORF">SAMN04515677_101399</name>
</gene>
<dbReference type="EMBL" id="FNGW01000001">
    <property type="protein sequence ID" value="SDL29110.1"/>
    <property type="molecule type" value="Genomic_DNA"/>
</dbReference>
<accession>A0A1G9IVB8</accession>
<evidence type="ECO:0000313" key="2">
    <source>
        <dbReference type="EMBL" id="SDL29110.1"/>
    </source>
</evidence>
<organism evidence="2 3">
    <name type="scientific">Romboutsia lituseburensis DSM 797</name>
    <dbReference type="NCBI Taxonomy" id="1121325"/>
    <lineage>
        <taxon>Bacteria</taxon>
        <taxon>Bacillati</taxon>
        <taxon>Bacillota</taxon>
        <taxon>Clostridia</taxon>
        <taxon>Peptostreptococcales</taxon>
        <taxon>Peptostreptococcaceae</taxon>
        <taxon>Romboutsia</taxon>
    </lineage>
</organism>
<name>A0A1G9IVB8_9FIRM</name>
<dbReference type="AlphaFoldDB" id="A0A1G9IVB8"/>
<evidence type="ECO:0000256" key="1">
    <source>
        <dbReference type="SAM" id="SignalP"/>
    </source>
</evidence>
<keyword evidence="3" id="KW-1185">Reference proteome</keyword>
<protein>
    <submittedName>
        <fullName evidence="2">Uncharacterized protein</fullName>
    </submittedName>
</protein>
<feature type="chain" id="PRO_5011575059" evidence="1">
    <location>
        <begin position="22"/>
        <end position="161"/>
    </location>
</feature>
<dbReference type="Proteomes" id="UP000199068">
    <property type="component" value="Unassembled WGS sequence"/>
</dbReference>
<evidence type="ECO:0000313" key="3">
    <source>
        <dbReference type="Proteomes" id="UP000199068"/>
    </source>
</evidence>
<dbReference type="RefSeq" id="WP_207645415.1">
    <property type="nucleotide sequence ID" value="NZ_FNGW01000001.1"/>
</dbReference>
<feature type="signal peptide" evidence="1">
    <location>
        <begin position="1"/>
        <end position="21"/>
    </location>
</feature>
<keyword evidence="1" id="KW-0732">Signal</keyword>
<reference evidence="2 3" key="1">
    <citation type="submission" date="2016-10" db="EMBL/GenBank/DDBJ databases">
        <authorList>
            <person name="de Groot N.N."/>
        </authorList>
    </citation>
    <scope>NUCLEOTIDE SEQUENCE [LARGE SCALE GENOMIC DNA]</scope>
    <source>
        <strain evidence="2 3">DSM 797</strain>
    </source>
</reference>
<proteinExistence type="predicted"/>
<sequence>MKKVFIATICFLLLFTNISFANTINISDSVKDIDMVSNRMYIIIKQITGDDPLDVDELNRDIKFCESILSTRGKKLSDIYSKNPTVEVSRNCAALLYTISLYEIGLTSIRMYIRDDSKAEYFIEACASYQEGRASLNVFKHKYRNYPTTQSKPKKEKFLCH</sequence>